<dbReference type="EMBL" id="JAAALK010000079">
    <property type="protein sequence ID" value="KAG8095745.1"/>
    <property type="molecule type" value="Genomic_DNA"/>
</dbReference>
<reference evidence="2" key="2">
    <citation type="submission" date="2021-02" db="EMBL/GenBank/DDBJ databases">
        <authorList>
            <person name="Kimball J.A."/>
            <person name="Haas M.W."/>
            <person name="Macchietto M."/>
            <person name="Kono T."/>
            <person name="Duquette J."/>
            <person name="Shao M."/>
        </authorList>
    </citation>
    <scope>NUCLEOTIDE SEQUENCE</scope>
    <source>
        <tissue evidence="2">Fresh leaf tissue</tissue>
    </source>
</reference>
<evidence type="ECO:0000256" key="1">
    <source>
        <dbReference type="SAM" id="MobiDB-lite"/>
    </source>
</evidence>
<organism evidence="2 3">
    <name type="scientific">Zizania palustris</name>
    <name type="common">Northern wild rice</name>
    <dbReference type="NCBI Taxonomy" id="103762"/>
    <lineage>
        <taxon>Eukaryota</taxon>
        <taxon>Viridiplantae</taxon>
        <taxon>Streptophyta</taxon>
        <taxon>Embryophyta</taxon>
        <taxon>Tracheophyta</taxon>
        <taxon>Spermatophyta</taxon>
        <taxon>Magnoliopsida</taxon>
        <taxon>Liliopsida</taxon>
        <taxon>Poales</taxon>
        <taxon>Poaceae</taxon>
        <taxon>BOP clade</taxon>
        <taxon>Oryzoideae</taxon>
        <taxon>Oryzeae</taxon>
        <taxon>Zizaniinae</taxon>
        <taxon>Zizania</taxon>
    </lineage>
</organism>
<protein>
    <submittedName>
        <fullName evidence="2">Uncharacterized protein</fullName>
    </submittedName>
</protein>
<feature type="region of interest" description="Disordered" evidence="1">
    <location>
        <begin position="136"/>
        <end position="158"/>
    </location>
</feature>
<feature type="region of interest" description="Disordered" evidence="1">
    <location>
        <begin position="25"/>
        <end position="109"/>
    </location>
</feature>
<comment type="caution">
    <text evidence="2">The sequence shown here is derived from an EMBL/GenBank/DDBJ whole genome shotgun (WGS) entry which is preliminary data.</text>
</comment>
<proteinExistence type="predicted"/>
<reference evidence="2" key="1">
    <citation type="journal article" date="2021" name="bioRxiv">
        <title>Whole Genome Assembly and Annotation of Northern Wild Rice, Zizania palustris L., Supports a Whole Genome Duplication in the Zizania Genus.</title>
        <authorList>
            <person name="Haas M."/>
            <person name="Kono T."/>
            <person name="Macchietto M."/>
            <person name="Millas R."/>
            <person name="McGilp L."/>
            <person name="Shao M."/>
            <person name="Duquette J."/>
            <person name="Hirsch C.N."/>
            <person name="Kimball J."/>
        </authorList>
    </citation>
    <scope>NUCLEOTIDE SEQUENCE</scope>
    <source>
        <tissue evidence="2">Fresh leaf tissue</tissue>
    </source>
</reference>
<dbReference type="AlphaFoldDB" id="A0A8J5WQG3"/>
<evidence type="ECO:0000313" key="3">
    <source>
        <dbReference type="Proteomes" id="UP000729402"/>
    </source>
</evidence>
<gene>
    <name evidence="2" type="ORF">GUJ93_ZPchr0013g35513</name>
</gene>
<feature type="compositionally biased region" description="Polar residues" evidence="1">
    <location>
        <begin position="141"/>
        <end position="150"/>
    </location>
</feature>
<accession>A0A8J5WQG3</accession>
<evidence type="ECO:0000313" key="2">
    <source>
        <dbReference type="EMBL" id="KAG8095745.1"/>
    </source>
</evidence>
<dbReference type="Proteomes" id="UP000729402">
    <property type="component" value="Unassembled WGS sequence"/>
</dbReference>
<sequence length="158" mass="17245">MAPDSSINTDASSHFSIAVAILAPPPVPCRPQRRHRSPPPQSVSCLRRHRASSARPAARRPARSRAAQSLCTAPPPQPSRSAVLRTSAAAMQRCRVPQPKPADRRPPHLVAASSLPDEHFFLDYDAVEESEFYPKVPPSLFSDQGKSSNPPVKIVDHH</sequence>
<feature type="compositionally biased region" description="Basic residues" evidence="1">
    <location>
        <begin position="46"/>
        <end position="63"/>
    </location>
</feature>
<keyword evidence="3" id="KW-1185">Reference proteome</keyword>
<name>A0A8J5WQG3_ZIZPA</name>